<dbReference type="VEuPathDB" id="FungiDB:PHYBLDRAFT_139130"/>
<feature type="domain" description="Tc1-like transposase DDE" evidence="1">
    <location>
        <begin position="218"/>
        <end position="288"/>
    </location>
</feature>
<dbReference type="AlphaFoldDB" id="A0A167Q5D5"/>
<dbReference type="OrthoDB" id="2266637at2759"/>
<dbReference type="RefSeq" id="XP_018297136.1">
    <property type="nucleotide sequence ID" value="XM_018430167.1"/>
</dbReference>
<gene>
    <name evidence="2" type="ORF">PHYBLDRAFT_139130</name>
</gene>
<dbReference type="STRING" id="763407.A0A167Q5D5"/>
<dbReference type="GeneID" id="28991073"/>
<protein>
    <recommendedName>
        <fullName evidence="1">Tc1-like transposase DDE domain-containing protein</fullName>
    </recommendedName>
</protein>
<dbReference type="InterPro" id="IPR038717">
    <property type="entry name" value="Tc1-like_DDE_dom"/>
</dbReference>
<keyword evidence="3" id="KW-1185">Reference proteome</keyword>
<organism evidence="2 3">
    <name type="scientific">Phycomyces blakesleeanus (strain ATCC 8743b / DSM 1359 / FGSC 10004 / NBRC 33097 / NRRL 1555)</name>
    <dbReference type="NCBI Taxonomy" id="763407"/>
    <lineage>
        <taxon>Eukaryota</taxon>
        <taxon>Fungi</taxon>
        <taxon>Fungi incertae sedis</taxon>
        <taxon>Mucoromycota</taxon>
        <taxon>Mucoromycotina</taxon>
        <taxon>Mucoromycetes</taxon>
        <taxon>Mucorales</taxon>
        <taxon>Phycomycetaceae</taxon>
        <taxon>Phycomyces</taxon>
    </lineage>
</organism>
<evidence type="ECO:0000313" key="2">
    <source>
        <dbReference type="EMBL" id="OAD79096.1"/>
    </source>
</evidence>
<dbReference type="InParanoid" id="A0A167Q5D5"/>
<dbReference type="EMBL" id="KV440972">
    <property type="protein sequence ID" value="OAD79096.1"/>
    <property type="molecule type" value="Genomic_DNA"/>
</dbReference>
<dbReference type="InterPro" id="IPR036397">
    <property type="entry name" value="RNaseH_sf"/>
</dbReference>
<dbReference type="Proteomes" id="UP000077315">
    <property type="component" value="Unassembled WGS sequence"/>
</dbReference>
<sequence>MILGTNVVDEEGGPEPMDYIVVETLATHSEYMQTVSSSESSLTSPMLIEKPKNEDPRTKEANIEKCIVHHLQQGSWVFTFEQRQICILTEDHKMTVINFIDTNPSASVVEVTEHLLSQFHYQSFSHEFPDELRVSWQVCYCHKYEMFKSLVQKRHSRYCYQTNYESNTTSILGAISAAALITVGVRNPRLVKKRKAEGYISSGTVTGHCISFLKITLDEMDKHPHMKGHYVVMDNAPIHTHKNIKKYIKYRGYKCVYLIYSPELKPIVQFWVVAKSRVKHHNVLQEDTLSKIITEACKDVEKSHFRGFVSHSYMCWDKCRNREPM</sequence>
<dbReference type="Gene3D" id="3.30.420.10">
    <property type="entry name" value="Ribonuclease H-like superfamily/Ribonuclease H"/>
    <property type="match status" value="1"/>
</dbReference>
<accession>A0A167Q5D5</accession>
<dbReference type="GO" id="GO:0003676">
    <property type="term" value="F:nucleic acid binding"/>
    <property type="evidence" value="ECO:0007669"/>
    <property type="project" value="InterPro"/>
</dbReference>
<dbReference type="Pfam" id="PF13358">
    <property type="entry name" value="DDE_3"/>
    <property type="match status" value="1"/>
</dbReference>
<evidence type="ECO:0000259" key="1">
    <source>
        <dbReference type="Pfam" id="PF13358"/>
    </source>
</evidence>
<proteinExistence type="predicted"/>
<reference evidence="3" key="1">
    <citation type="submission" date="2015-06" db="EMBL/GenBank/DDBJ databases">
        <title>Expansion of signal transduction pathways in fungi by whole-genome duplication.</title>
        <authorList>
            <consortium name="DOE Joint Genome Institute"/>
            <person name="Corrochano L.M."/>
            <person name="Kuo A."/>
            <person name="Marcet-Houben M."/>
            <person name="Polaino S."/>
            <person name="Salamov A."/>
            <person name="Villalobos J.M."/>
            <person name="Alvarez M.I."/>
            <person name="Avalos J."/>
            <person name="Benito E.P."/>
            <person name="Benoit I."/>
            <person name="Burger G."/>
            <person name="Camino L.P."/>
            <person name="Canovas D."/>
            <person name="Cerda-Olmedo E."/>
            <person name="Cheng J.-F."/>
            <person name="Dominguez A."/>
            <person name="Elias M."/>
            <person name="Eslava A.P."/>
            <person name="Glaser F."/>
            <person name="Grimwood J."/>
            <person name="Gutierrez G."/>
            <person name="Heitman J."/>
            <person name="Henrissat B."/>
            <person name="Iturriaga E.A."/>
            <person name="Lang B.F."/>
            <person name="Lavin J.L."/>
            <person name="Lee S."/>
            <person name="Li W."/>
            <person name="Lindquist E."/>
            <person name="Lopez-Garcia S."/>
            <person name="Luque E.M."/>
            <person name="Marcos A.T."/>
            <person name="Martin J."/>
            <person name="McCluskey K."/>
            <person name="Medina H.R."/>
            <person name="Miralles-Duran A."/>
            <person name="Miyazaki A."/>
            <person name="Munoz-Torres E."/>
            <person name="Oguiza J.A."/>
            <person name="Ohm R."/>
            <person name="Olmedo M."/>
            <person name="Orejas M."/>
            <person name="Ortiz-Castellanos L."/>
            <person name="Pisabarro A.G."/>
            <person name="Rodriguez-Romero J."/>
            <person name="Ruiz-Herrera J."/>
            <person name="Ruiz-Vazquez R."/>
            <person name="Sanz C."/>
            <person name="Schackwitz W."/>
            <person name="Schmutz J."/>
            <person name="Shahriari M."/>
            <person name="Shelest E."/>
            <person name="Silva-Franco F."/>
            <person name="Soanes D."/>
            <person name="Syed K."/>
            <person name="Tagua V.G."/>
            <person name="Talbot N.J."/>
            <person name="Thon M."/>
            <person name="De vries R.P."/>
            <person name="Wiebenga A."/>
            <person name="Yadav J.S."/>
            <person name="Braun E.L."/>
            <person name="Baker S."/>
            <person name="Garre V."/>
            <person name="Horwitz B."/>
            <person name="Torres-Martinez S."/>
            <person name="Idnurm A."/>
            <person name="Herrera-Estrella A."/>
            <person name="Gabaldon T."/>
            <person name="Grigoriev I.V."/>
        </authorList>
    </citation>
    <scope>NUCLEOTIDE SEQUENCE [LARGE SCALE GENOMIC DNA]</scope>
    <source>
        <strain evidence="3">NRRL 1555(-)</strain>
    </source>
</reference>
<evidence type="ECO:0000313" key="3">
    <source>
        <dbReference type="Proteomes" id="UP000077315"/>
    </source>
</evidence>
<name>A0A167Q5D5_PHYB8</name>